<dbReference type="EC" id="3.7.1.22" evidence="7"/>
<evidence type="ECO:0000259" key="4">
    <source>
        <dbReference type="Pfam" id="PF00205"/>
    </source>
</evidence>
<gene>
    <name evidence="7" type="primary">iolD</name>
    <name evidence="7" type="ORF">LB941_09105</name>
</gene>
<dbReference type="GO" id="GO:0005948">
    <property type="term" value="C:acetolactate synthase complex"/>
    <property type="evidence" value="ECO:0007669"/>
    <property type="project" value="TreeGrafter"/>
</dbReference>
<evidence type="ECO:0000259" key="6">
    <source>
        <dbReference type="Pfam" id="PF02776"/>
    </source>
</evidence>
<dbReference type="Pfam" id="PF02776">
    <property type="entry name" value="TPP_enzyme_N"/>
    <property type="match status" value="1"/>
</dbReference>
<dbReference type="AlphaFoldDB" id="A0A9X2FKR8"/>
<keyword evidence="2 3" id="KW-0786">Thiamine pyrophosphate</keyword>
<dbReference type="InterPro" id="IPR000399">
    <property type="entry name" value="TPP-bd_CS"/>
</dbReference>
<evidence type="ECO:0000256" key="1">
    <source>
        <dbReference type="ARBA" id="ARBA00007812"/>
    </source>
</evidence>
<evidence type="ECO:0000256" key="3">
    <source>
        <dbReference type="RuleBase" id="RU362132"/>
    </source>
</evidence>
<dbReference type="InterPro" id="IPR012000">
    <property type="entry name" value="Thiamin_PyroP_enz_cen_dom"/>
</dbReference>
<dbReference type="InterPro" id="IPR012001">
    <property type="entry name" value="Thiamin_PyroP_enz_TPP-bd_dom"/>
</dbReference>
<dbReference type="Gene3D" id="3.40.50.970">
    <property type="match status" value="2"/>
</dbReference>
<dbReference type="Gene3D" id="3.40.50.1220">
    <property type="entry name" value="TPP-binding domain"/>
    <property type="match status" value="1"/>
</dbReference>
<comment type="similarity">
    <text evidence="1 3">Belongs to the TPP enzyme family.</text>
</comment>
<name>A0A9X2FKR8_9LACO</name>
<evidence type="ECO:0000313" key="8">
    <source>
        <dbReference type="Proteomes" id="UP001139006"/>
    </source>
</evidence>
<evidence type="ECO:0000313" key="7">
    <source>
        <dbReference type="EMBL" id="MCP0887494.1"/>
    </source>
</evidence>
<dbReference type="NCBIfam" id="TIGR04377">
    <property type="entry name" value="myo_inos_iolD"/>
    <property type="match status" value="1"/>
</dbReference>
<dbReference type="InterPro" id="IPR045229">
    <property type="entry name" value="TPP_enz"/>
</dbReference>
<dbReference type="GO" id="GO:0102481">
    <property type="term" value="F:3D-(3,5/4)-trihydroxycyclohexane-1,2-dione hydrolase activity"/>
    <property type="evidence" value="ECO:0007669"/>
    <property type="project" value="UniProtKB-EC"/>
</dbReference>
<dbReference type="InterPro" id="IPR011766">
    <property type="entry name" value="TPP_enzyme_TPP-bd"/>
</dbReference>
<dbReference type="PANTHER" id="PTHR18968">
    <property type="entry name" value="THIAMINE PYROPHOSPHATE ENZYMES"/>
    <property type="match status" value="1"/>
</dbReference>
<dbReference type="GO" id="GO:0019310">
    <property type="term" value="P:inositol catabolic process"/>
    <property type="evidence" value="ECO:0007669"/>
    <property type="project" value="InterPro"/>
</dbReference>
<dbReference type="PROSITE" id="PS00187">
    <property type="entry name" value="TPP_ENZYMES"/>
    <property type="match status" value="1"/>
</dbReference>
<dbReference type="SUPFAM" id="SSF52518">
    <property type="entry name" value="Thiamin diphosphate-binding fold (THDP-binding)"/>
    <property type="match status" value="2"/>
</dbReference>
<dbReference type="GO" id="GO:0009097">
    <property type="term" value="P:isoleucine biosynthetic process"/>
    <property type="evidence" value="ECO:0007669"/>
    <property type="project" value="TreeGrafter"/>
</dbReference>
<dbReference type="GO" id="GO:0000287">
    <property type="term" value="F:magnesium ion binding"/>
    <property type="evidence" value="ECO:0007669"/>
    <property type="project" value="InterPro"/>
</dbReference>
<reference evidence="7 8" key="1">
    <citation type="journal article" date="2023" name="Int. J. Syst. Evol. Microbiol.">
        <title>Ligilactobacillus ubinensis sp. nov., a novel species isolated from the wild ferment of a durian fruit (Durio zibethinus).</title>
        <authorList>
            <person name="Heng Y.C."/>
            <person name="Menon N."/>
            <person name="Chen B."/>
            <person name="Loo B.Z.L."/>
            <person name="Wong G.W.J."/>
            <person name="Lim A.C.H."/>
            <person name="Silvaraju S."/>
            <person name="Kittelmann S."/>
        </authorList>
    </citation>
    <scope>NUCLEOTIDE SEQUENCE [LARGE SCALE GENOMIC DNA]</scope>
    <source>
        <strain evidence="7 8">WILCCON 0076</strain>
    </source>
</reference>
<proteinExistence type="inferred from homology"/>
<keyword evidence="8" id="KW-1185">Reference proteome</keyword>
<dbReference type="Pfam" id="PF00205">
    <property type="entry name" value="TPP_enzyme_M"/>
    <property type="match status" value="1"/>
</dbReference>
<dbReference type="InterPro" id="IPR029061">
    <property type="entry name" value="THDP-binding"/>
</dbReference>
<dbReference type="GO" id="GO:0050660">
    <property type="term" value="F:flavin adenine dinucleotide binding"/>
    <property type="evidence" value="ECO:0007669"/>
    <property type="project" value="TreeGrafter"/>
</dbReference>
<dbReference type="GO" id="GO:0009099">
    <property type="term" value="P:L-valine biosynthetic process"/>
    <property type="evidence" value="ECO:0007669"/>
    <property type="project" value="TreeGrafter"/>
</dbReference>
<feature type="domain" description="Thiamine pyrophosphate enzyme TPP-binding" evidence="5">
    <location>
        <begin position="442"/>
        <end position="594"/>
    </location>
</feature>
<evidence type="ECO:0000256" key="2">
    <source>
        <dbReference type="ARBA" id="ARBA00023052"/>
    </source>
</evidence>
<dbReference type="CDD" id="cd07035">
    <property type="entry name" value="TPP_PYR_POX_like"/>
    <property type="match status" value="1"/>
</dbReference>
<dbReference type="EMBL" id="JAIULA010000018">
    <property type="protein sequence ID" value="MCP0887494.1"/>
    <property type="molecule type" value="Genomic_DNA"/>
</dbReference>
<dbReference type="InterPro" id="IPR029035">
    <property type="entry name" value="DHS-like_NAD/FAD-binding_dom"/>
</dbReference>
<keyword evidence="7" id="KW-0378">Hydrolase</keyword>
<dbReference type="Pfam" id="PF02775">
    <property type="entry name" value="TPP_enzyme_C"/>
    <property type="match status" value="1"/>
</dbReference>
<dbReference type="RefSeq" id="WP_253361406.1">
    <property type="nucleotide sequence ID" value="NZ_JAIULA010000018.1"/>
</dbReference>
<dbReference type="SUPFAM" id="SSF52467">
    <property type="entry name" value="DHS-like NAD/FAD-binding domain"/>
    <property type="match status" value="1"/>
</dbReference>
<dbReference type="GO" id="GO:0003984">
    <property type="term" value="F:acetolactate synthase activity"/>
    <property type="evidence" value="ECO:0007669"/>
    <property type="project" value="TreeGrafter"/>
</dbReference>
<feature type="domain" description="Thiamine pyrophosphate enzyme central" evidence="4">
    <location>
        <begin position="224"/>
        <end position="357"/>
    </location>
</feature>
<sequence length="640" mass="70639">MSGNERTVRLTTAQALVKFLNQQYLNVDGKIEPFVEGVFGIFGHGNVLGLGEALFDNPGRLKVFQGHNEQGMASSAIAFSRESLRKKVYAVTASAGPGSANFVTAAGNAYVNNIPLLILPADTFASRQPDPVLQQIEPAMSSAVTTNDSLKAVSKYWDRIERPEQLMSALIKGFEVLTNPATTGPVTICLPQDTEAEAWDYPESFFKKRVYVVKRIAPSEYEMEKASEILKSSKKPVIILGGGAKYSEAGEAIKRFSSLCEVPIVETATGKSTISYNFRNNLGGVGVLGTSAANEAVDEADLIIAAGSRYTDFTTSSKTSFDPNKVKVINVNLSRIQALKLDGFPVVADIKSFFEKLLTVVTDYKSQYNNLSELKVKWNVERDRLSKTTFDVADFEPEIAGHYSHDKLIKYSQALDTKLTQTSALIAMNEHIEKDAVIVAAAGSLPGDVHRIWNPYGEYTYHMEYGYSMMGYEVPAALGIKLAKPDKEVYSLVGDGSFLMLHSELVTAIQYNKKINVVLFNNSGFHSINNLQMSHGQASFLTEFKTENNGILNIDYAKVAEGYGAVSYKVNTVAEFMRALDDAKKQQKSTLIEVRVLPKTMTHGYGKTWWHVGDPEVSPSEKIKEVFEDTKKHTKEAFKY</sequence>
<comment type="caution">
    <text evidence="7">The sequence shown here is derived from an EMBL/GenBank/DDBJ whole genome shotgun (WGS) entry which is preliminary data.</text>
</comment>
<evidence type="ECO:0000259" key="5">
    <source>
        <dbReference type="Pfam" id="PF02775"/>
    </source>
</evidence>
<dbReference type="PANTHER" id="PTHR18968:SF9">
    <property type="entry name" value="3D-(3,5_4)-TRIHYDROXYCYCLOHEXANE-1,2-DIONE HYDROLASE"/>
    <property type="match status" value="1"/>
</dbReference>
<organism evidence="7 8">
    <name type="scientific">Ligilactobacillus ubinensis</name>
    <dbReference type="NCBI Taxonomy" id="2876789"/>
    <lineage>
        <taxon>Bacteria</taxon>
        <taxon>Bacillati</taxon>
        <taxon>Bacillota</taxon>
        <taxon>Bacilli</taxon>
        <taxon>Lactobacillales</taxon>
        <taxon>Lactobacillaceae</taxon>
        <taxon>Ligilactobacillus</taxon>
    </lineage>
</organism>
<dbReference type="InterPro" id="IPR030817">
    <property type="entry name" value="Myo_inos_IolD"/>
</dbReference>
<feature type="domain" description="Thiamine pyrophosphate enzyme N-terminal TPP-binding" evidence="6">
    <location>
        <begin position="35"/>
        <end position="134"/>
    </location>
</feature>
<dbReference type="GO" id="GO:0030976">
    <property type="term" value="F:thiamine pyrophosphate binding"/>
    <property type="evidence" value="ECO:0007669"/>
    <property type="project" value="InterPro"/>
</dbReference>
<dbReference type="Proteomes" id="UP001139006">
    <property type="component" value="Unassembled WGS sequence"/>
</dbReference>
<accession>A0A9X2FKR8</accession>
<protein>
    <submittedName>
        <fullName evidence="7">3D-(3,5/4)-trihydroxycyclohexane-1,2-dione acylhydrolase (Decyclizing)</fullName>
        <ecNumber evidence="7">3.7.1.22</ecNumber>
    </submittedName>
</protein>